<dbReference type="EMBL" id="SLVX01000002">
    <property type="protein sequence ID" value="TCN48056.1"/>
    <property type="molecule type" value="Genomic_DNA"/>
</dbReference>
<comment type="caution">
    <text evidence="1">The sequence shown here is derived from an EMBL/GenBank/DDBJ whole genome shotgun (WGS) entry which is preliminary data.</text>
</comment>
<name>A0A4R2D305_SHIGR</name>
<evidence type="ECO:0000313" key="1">
    <source>
        <dbReference type="EMBL" id="TCN48056.1"/>
    </source>
</evidence>
<evidence type="ECO:0000313" key="2">
    <source>
        <dbReference type="Proteomes" id="UP000295351"/>
    </source>
</evidence>
<proteinExistence type="predicted"/>
<dbReference type="AlphaFoldDB" id="A0A4R2D305"/>
<accession>A0A4R2D305</accession>
<dbReference type="RefSeq" id="WP_133033396.1">
    <property type="nucleotide sequence ID" value="NZ_BAABEI010000012.1"/>
</dbReference>
<keyword evidence="2" id="KW-1185">Reference proteome</keyword>
<dbReference type="Proteomes" id="UP000295351">
    <property type="component" value="Unassembled WGS sequence"/>
</dbReference>
<reference evidence="1 2" key="1">
    <citation type="submission" date="2019-03" db="EMBL/GenBank/DDBJ databases">
        <title>Genomic Encyclopedia of Type Strains, Phase IV (KMG-IV): sequencing the most valuable type-strain genomes for metagenomic binning, comparative biology and taxonomic classification.</title>
        <authorList>
            <person name="Goeker M."/>
        </authorList>
    </citation>
    <scope>NUCLEOTIDE SEQUENCE [LARGE SCALE GENOMIC DNA]</scope>
    <source>
        <strain evidence="1 2">DSM 18401</strain>
    </source>
</reference>
<protein>
    <submittedName>
        <fullName evidence="1">Uncharacterized protein</fullName>
    </submittedName>
</protein>
<sequence length="96" mass="10495">MSEIDIDRQMKEVLFAALSTGRDKIEYGGVLCHGGGKAWLTFEIRREGSIDAGERGDWCGSSGFLDRYGKCRNPDGCTCDVILSLRTTTKTIGGDE</sequence>
<organism evidence="1 2">
    <name type="scientific">Shinella granuli</name>
    <dbReference type="NCBI Taxonomy" id="323621"/>
    <lineage>
        <taxon>Bacteria</taxon>
        <taxon>Pseudomonadati</taxon>
        <taxon>Pseudomonadota</taxon>
        <taxon>Alphaproteobacteria</taxon>
        <taxon>Hyphomicrobiales</taxon>
        <taxon>Rhizobiaceae</taxon>
        <taxon>Shinella</taxon>
    </lineage>
</organism>
<gene>
    <name evidence="1" type="ORF">EV665_102585</name>
</gene>